<dbReference type="Gene3D" id="3.30.160.670">
    <property type="match status" value="1"/>
</dbReference>
<proteinExistence type="predicted"/>
<gene>
    <name evidence="3" type="ORF">E1163_13880</name>
</gene>
<evidence type="ECO:0000313" key="4">
    <source>
        <dbReference type="Proteomes" id="UP000798808"/>
    </source>
</evidence>
<evidence type="ECO:0000313" key="3">
    <source>
        <dbReference type="EMBL" id="MTI26042.1"/>
    </source>
</evidence>
<dbReference type="Pfam" id="PF13590">
    <property type="entry name" value="DUF4136"/>
    <property type="match status" value="1"/>
</dbReference>
<keyword evidence="4" id="KW-1185">Reference proteome</keyword>
<keyword evidence="1" id="KW-0732">Signal</keyword>
<feature type="signal peptide" evidence="1">
    <location>
        <begin position="1"/>
        <end position="23"/>
    </location>
</feature>
<protein>
    <submittedName>
        <fullName evidence="3">DUF4136 domain-containing protein</fullName>
    </submittedName>
</protein>
<feature type="domain" description="DUF4136" evidence="2">
    <location>
        <begin position="33"/>
        <end position="179"/>
    </location>
</feature>
<dbReference type="Proteomes" id="UP000798808">
    <property type="component" value="Unassembled WGS sequence"/>
</dbReference>
<sequence length="185" mass="21196">MRHLKILMAIFCIAAISSTPTYSQDLVAMDERLDTSFEDYKTFGWTSSAKSASSEDFFNDAVLKSTIRDAIKYELDARGYNMAGASPDLLINFKVFEKPTQFQGYTGYEEVLGNDEVREEEDFRTYNLKEGTLLIQMLDKEKGTIVWQGYASGIMDDDNMFDRDPTKIKDAVEQIFNRFEYKAGK</sequence>
<dbReference type="EMBL" id="SMLW01000559">
    <property type="protein sequence ID" value="MTI26042.1"/>
    <property type="molecule type" value="Genomic_DNA"/>
</dbReference>
<reference evidence="3 4" key="1">
    <citation type="submission" date="2019-02" db="EMBL/GenBank/DDBJ databases">
        <authorList>
            <person name="Goldberg S.R."/>
            <person name="Haltli B.A."/>
            <person name="Correa H."/>
            <person name="Russell K.G."/>
        </authorList>
    </citation>
    <scope>NUCLEOTIDE SEQUENCE [LARGE SCALE GENOMIC DNA]</scope>
    <source>
        <strain evidence="3 4">JCM 16186</strain>
    </source>
</reference>
<accession>A0ABW9RPH7</accession>
<dbReference type="InterPro" id="IPR025411">
    <property type="entry name" value="DUF4136"/>
</dbReference>
<organism evidence="3 4">
    <name type="scientific">Fulvivirga kasyanovii</name>
    <dbReference type="NCBI Taxonomy" id="396812"/>
    <lineage>
        <taxon>Bacteria</taxon>
        <taxon>Pseudomonadati</taxon>
        <taxon>Bacteroidota</taxon>
        <taxon>Cytophagia</taxon>
        <taxon>Cytophagales</taxon>
        <taxon>Fulvivirgaceae</taxon>
        <taxon>Fulvivirga</taxon>
    </lineage>
</organism>
<comment type="caution">
    <text evidence="3">The sequence shown here is derived from an EMBL/GenBank/DDBJ whole genome shotgun (WGS) entry which is preliminary data.</text>
</comment>
<feature type="chain" id="PRO_5045696014" evidence="1">
    <location>
        <begin position="24"/>
        <end position="185"/>
    </location>
</feature>
<evidence type="ECO:0000256" key="1">
    <source>
        <dbReference type="SAM" id="SignalP"/>
    </source>
</evidence>
<dbReference type="RefSeq" id="WP_155172805.1">
    <property type="nucleotide sequence ID" value="NZ_BAAAFL010000015.1"/>
</dbReference>
<name>A0ABW9RPH7_9BACT</name>
<evidence type="ECO:0000259" key="2">
    <source>
        <dbReference type="Pfam" id="PF13590"/>
    </source>
</evidence>